<comment type="caution">
    <text evidence="6">The sequence shown here is derived from an EMBL/GenBank/DDBJ whole genome shotgun (WGS) entry which is preliminary data.</text>
</comment>
<accession>A0A841KLZ5</accession>
<dbReference type="GO" id="GO:0016787">
    <property type="term" value="F:hydrolase activity"/>
    <property type="evidence" value="ECO:0007669"/>
    <property type="project" value="UniProtKB-KW"/>
</dbReference>
<keyword evidence="2" id="KW-0479">Metal-binding</keyword>
<dbReference type="Gene3D" id="3.60.15.10">
    <property type="entry name" value="Ribonuclease Z/Hydroxyacylglutathione hydrolase-like"/>
    <property type="match status" value="1"/>
</dbReference>
<comment type="cofactor">
    <cofactor evidence="1">
        <name>Zn(2+)</name>
        <dbReference type="ChEBI" id="CHEBI:29105"/>
    </cofactor>
</comment>
<evidence type="ECO:0000259" key="5">
    <source>
        <dbReference type="SMART" id="SM00849"/>
    </source>
</evidence>
<dbReference type="PANTHER" id="PTHR46233">
    <property type="entry name" value="HYDROXYACYLGLUTATHIONE HYDROLASE GLOC"/>
    <property type="match status" value="1"/>
</dbReference>
<evidence type="ECO:0000313" key="6">
    <source>
        <dbReference type="EMBL" id="MBB6214834.1"/>
    </source>
</evidence>
<evidence type="ECO:0000256" key="1">
    <source>
        <dbReference type="ARBA" id="ARBA00001947"/>
    </source>
</evidence>
<dbReference type="InterPro" id="IPR051453">
    <property type="entry name" value="MBL_Glyoxalase_II"/>
</dbReference>
<keyword evidence="7" id="KW-1185">Reference proteome</keyword>
<dbReference type="RefSeq" id="WP_184308585.1">
    <property type="nucleotide sequence ID" value="NZ_JACHEN010000004.1"/>
</dbReference>
<dbReference type="EMBL" id="JACHEN010000004">
    <property type="protein sequence ID" value="MBB6214834.1"/>
    <property type="molecule type" value="Genomic_DNA"/>
</dbReference>
<evidence type="ECO:0000256" key="4">
    <source>
        <dbReference type="ARBA" id="ARBA00022833"/>
    </source>
</evidence>
<dbReference type="SMART" id="SM00849">
    <property type="entry name" value="Lactamase_B"/>
    <property type="match status" value="1"/>
</dbReference>
<dbReference type="InterPro" id="IPR036866">
    <property type="entry name" value="RibonucZ/Hydroxyglut_hydro"/>
</dbReference>
<dbReference type="PANTHER" id="PTHR46233:SF3">
    <property type="entry name" value="HYDROXYACYLGLUTATHIONE HYDROLASE GLOC"/>
    <property type="match status" value="1"/>
</dbReference>
<evidence type="ECO:0000256" key="2">
    <source>
        <dbReference type="ARBA" id="ARBA00022723"/>
    </source>
</evidence>
<proteinExistence type="predicted"/>
<dbReference type="AlphaFoldDB" id="A0A841KLZ5"/>
<feature type="domain" description="Metallo-beta-lactamase" evidence="5">
    <location>
        <begin position="12"/>
        <end position="189"/>
    </location>
</feature>
<protein>
    <submittedName>
        <fullName evidence="6">Glyoxylase-like metal-dependent hydrolase (Beta-lactamase superfamily II)</fullName>
    </submittedName>
</protein>
<keyword evidence="3 6" id="KW-0378">Hydrolase</keyword>
<dbReference type="Pfam" id="PF00753">
    <property type="entry name" value="Lactamase_B"/>
    <property type="match status" value="1"/>
</dbReference>
<evidence type="ECO:0000256" key="3">
    <source>
        <dbReference type="ARBA" id="ARBA00022801"/>
    </source>
</evidence>
<keyword evidence="4" id="KW-0862">Zinc</keyword>
<dbReference type="InterPro" id="IPR001279">
    <property type="entry name" value="Metallo-B-lactamas"/>
</dbReference>
<dbReference type="CDD" id="cd06262">
    <property type="entry name" value="metallo-hydrolase-like_MBL-fold"/>
    <property type="match status" value="1"/>
</dbReference>
<organism evidence="6 7">
    <name type="scientific">Anaerosolibacter carboniphilus</name>
    <dbReference type="NCBI Taxonomy" id="1417629"/>
    <lineage>
        <taxon>Bacteria</taxon>
        <taxon>Bacillati</taxon>
        <taxon>Bacillota</taxon>
        <taxon>Clostridia</taxon>
        <taxon>Peptostreptococcales</taxon>
        <taxon>Thermotaleaceae</taxon>
        <taxon>Anaerosolibacter</taxon>
    </lineage>
</organism>
<name>A0A841KLZ5_9FIRM</name>
<reference evidence="6 7" key="1">
    <citation type="submission" date="2020-08" db="EMBL/GenBank/DDBJ databases">
        <title>Genomic Encyclopedia of Type Strains, Phase IV (KMG-IV): sequencing the most valuable type-strain genomes for metagenomic binning, comparative biology and taxonomic classification.</title>
        <authorList>
            <person name="Goeker M."/>
        </authorList>
    </citation>
    <scope>NUCLEOTIDE SEQUENCE [LARGE SCALE GENOMIC DNA]</scope>
    <source>
        <strain evidence="6 7">DSM 103526</strain>
    </source>
</reference>
<dbReference type="SUPFAM" id="SSF56281">
    <property type="entry name" value="Metallo-hydrolase/oxidoreductase"/>
    <property type="match status" value="1"/>
</dbReference>
<dbReference type="GO" id="GO:0046872">
    <property type="term" value="F:metal ion binding"/>
    <property type="evidence" value="ECO:0007669"/>
    <property type="project" value="UniProtKB-KW"/>
</dbReference>
<sequence>MIIERIPAGIYAVNCYILICEETKKAAIIDPGGDADEIIAYIEKNNLLPEMIILTHGHGDHIGAVQEIREKTSIPVCIHKDDADMLKDPRKNLTSLMGMTEVKVEADRLLADGDIVELGALKLHIIHTPGHTRGSICIRVNEVIFSGDTLFAQSIGRTDLEGGSFELIIDSIKRKLMVFNDETNVLPGHGASTAIGMERRMNPFINQ</sequence>
<evidence type="ECO:0000313" key="7">
    <source>
        <dbReference type="Proteomes" id="UP000579281"/>
    </source>
</evidence>
<dbReference type="Proteomes" id="UP000579281">
    <property type="component" value="Unassembled WGS sequence"/>
</dbReference>
<gene>
    <name evidence="6" type="ORF">HNQ80_000919</name>
</gene>